<comment type="subcellular location">
    <subcellularLocation>
        <location evidence="1">Cell membrane</location>
        <topology evidence="1">Multi-pass membrane protein</topology>
    </subcellularLocation>
</comment>
<feature type="transmembrane region" description="Helical" evidence="8">
    <location>
        <begin position="278"/>
        <end position="300"/>
    </location>
</feature>
<evidence type="ECO:0000256" key="1">
    <source>
        <dbReference type="ARBA" id="ARBA00004651"/>
    </source>
</evidence>
<dbReference type="GO" id="GO:0016887">
    <property type="term" value="F:ATP hydrolysis activity"/>
    <property type="evidence" value="ECO:0007669"/>
    <property type="project" value="InterPro"/>
</dbReference>
<keyword evidence="7 8" id="KW-0472">Membrane</keyword>
<dbReference type="CDD" id="cd06581">
    <property type="entry name" value="TM_PBP1_LivM_like"/>
    <property type="match status" value="1"/>
</dbReference>
<evidence type="ECO:0000256" key="8">
    <source>
        <dbReference type="SAM" id="Phobius"/>
    </source>
</evidence>
<organism evidence="10 11">
    <name type="scientific">Aliidongia dinghuensis</name>
    <dbReference type="NCBI Taxonomy" id="1867774"/>
    <lineage>
        <taxon>Bacteria</taxon>
        <taxon>Pseudomonadati</taxon>
        <taxon>Pseudomonadota</taxon>
        <taxon>Alphaproteobacteria</taxon>
        <taxon>Rhodospirillales</taxon>
        <taxon>Dongiaceae</taxon>
        <taxon>Aliidongia</taxon>
    </lineage>
</organism>
<keyword evidence="3 8" id="KW-0812">Transmembrane</keyword>
<sequence length="575" mass="58105">MKDLLRPAPLIGLAVILWLAVVLIAGSGYEQRLMTLSAASALMAIGYQLLFGQAGALSLAQGACFAIGAYAAGILGGRLGWPAWAELPASVLLPMLLAALAHAPVRRLGGHYFALATLGFAVLVRLVAVDAQSLTGGANGLAGIPPLQTLGLPRGSGTMLVSWGLVGLGAGLALWLKRGGNGPALALVRADPVLARASGLDPGRIRAQAFVLAAGFAGLGGALQAHVLRLVSPEVAEFPVMVGCLAMVVIGGRGSVAGAVLGALLIGHLPEWLRPLGASYRIAYGIGLFACLLAAPAGLVGTLERFWPACPAATAGASDRPPRPVAALELAGLEKSYGGVAAVNGVSLVLQPGEILGLIGPNGSGKTTLINLVSGLDRPDRGTVRLGDVSLETASPDRIARAGVARSFQTAALPDEMTPLDLVTAALVARDAGTSFGRTVPLGPLHQAAAGLLRRVGIDPAAKPAAGALRLADIARALALDPAVLLLDEPAAGLDAAERAHLGTLLRALAAEGRALLVVEHDMAFLMGLADRVAVLIDGRIARVGTADEVRADPLVRAAYLGTASLGAAPMGRGT</sequence>
<feature type="transmembrane region" description="Helical" evidence="8">
    <location>
        <begin position="112"/>
        <end position="135"/>
    </location>
</feature>
<dbReference type="Proteomes" id="UP000646365">
    <property type="component" value="Unassembled WGS sequence"/>
</dbReference>
<feature type="transmembrane region" description="Helical" evidence="8">
    <location>
        <begin position="155"/>
        <end position="176"/>
    </location>
</feature>
<dbReference type="RefSeq" id="WP_189048003.1">
    <property type="nucleotide sequence ID" value="NZ_BMJQ01000009.1"/>
</dbReference>
<evidence type="ECO:0000256" key="6">
    <source>
        <dbReference type="ARBA" id="ARBA00022989"/>
    </source>
</evidence>
<dbReference type="PROSITE" id="PS50893">
    <property type="entry name" value="ABC_TRANSPORTER_2"/>
    <property type="match status" value="1"/>
</dbReference>
<dbReference type="Pfam" id="PF12399">
    <property type="entry name" value="BCA_ABC_TP_C"/>
    <property type="match status" value="1"/>
</dbReference>
<proteinExistence type="predicted"/>
<dbReference type="PANTHER" id="PTHR30482:SF20">
    <property type="entry name" value="HIGH-AFFINITY BRANCHED-CHAIN AMINO ACID TRANSPORT SYSTEM PERMEASE PROTEIN LIVM"/>
    <property type="match status" value="1"/>
</dbReference>
<evidence type="ECO:0000256" key="2">
    <source>
        <dbReference type="ARBA" id="ARBA00022475"/>
    </source>
</evidence>
<evidence type="ECO:0000313" key="11">
    <source>
        <dbReference type="Proteomes" id="UP000646365"/>
    </source>
</evidence>
<reference evidence="10" key="1">
    <citation type="journal article" date="2014" name="Int. J. Syst. Evol. Microbiol.">
        <title>Complete genome sequence of Corynebacterium casei LMG S-19264T (=DSM 44701T), isolated from a smear-ripened cheese.</title>
        <authorList>
            <consortium name="US DOE Joint Genome Institute (JGI-PGF)"/>
            <person name="Walter F."/>
            <person name="Albersmeier A."/>
            <person name="Kalinowski J."/>
            <person name="Ruckert C."/>
        </authorList>
    </citation>
    <scope>NUCLEOTIDE SEQUENCE</scope>
    <source>
        <strain evidence="10">CGMCC 1.15725</strain>
    </source>
</reference>
<name>A0A8J3E2Y7_9PROT</name>
<dbReference type="GO" id="GO:0005524">
    <property type="term" value="F:ATP binding"/>
    <property type="evidence" value="ECO:0007669"/>
    <property type="project" value="UniProtKB-KW"/>
</dbReference>
<feature type="transmembrane region" description="Helical" evidence="8">
    <location>
        <begin position="209"/>
        <end position="228"/>
    </location>
</feature>
<dbReference type="PANTHER" id="PTHR30482">
    <property type="entry name" value="HIGH-AFFINITY BRANCHED-CHAIN AMINO ACID TRANSPORT SYSTEM PERMEASE"/>
    <property type="match status" value="1"/>
</dbReference>
<keyword evidence="2" id="KW-1003">Cell membrane</keyword>
<feature type="transmembrane region" description="Helical" evidence="8">
    <location>
        <begin position="87"/>
        <end position="105"/>
    </location>
</feature>
<evidence type="ECO:0000259" key="9">
    <source>
        <dbReference type="PROSITE" id="PS50893"/>
    </source>
</evidence>
<dbReference type="Pfam" id="PF02653">
    <property type="entry name" value="BPD_transp_2"/>
    <property type="match status" value="1"/>
</dbReference>
<dbReference type="GO" id="GO:0005886">
    <property type="term" value="C:plasma membrane"/>
    <property type="evidence" value="ECO:0007669"/>
    <property type="project" value="UniProtKB-SubCell"/>
</dbReference>
<keyword evidence="5" id="KW-0067">ATP-binding</keyword>
<dbReference type="GO" id="GO:0015658">
    <property type="term" value="F:branched-chain amino acid transmembrane transporter activity"/>
    <property type="evidence" value="ECO:0007669"/>
    <property type="project" value="InterPro"/>
</dbReference>
<dbReference type="InterPro" id="IPR027417">
    <property type="entry name" value="P-loop_NTPase"/>
</dbReference>
<dbReference type="InterPro" id="IPR043428">
    <property type="entry name" value="LivM-like"/>
</dbReference>
<dbReference type="Gene3D" id="3.40.50.300">
    <property type="entry name" value="P-loop containing nucleotide triphosphate hydrolases"/>
    <property type="match status" value="1"/>
</dbReference>
<dbReference type="Pfam" id="PF00005">
    <property type="entry name" value="ABC_tran"/>
    <property type="match status" value="1"/>
</dbReference>
<dbReference type="EMBL" id="BMJQ01000009">
    <property type="protein sequence ID" value="GGF25634.1"/>
    <property type="molecule type" value="Genomic_DNA"/>
</dbReference>
<feature type="transmembrane region" description="Helical" evidence="8">
    <location>
        <begin position="240"/>
        <end position="266"/>
    </location>
</feature>
<evidence type="ECO:0000256" key="7">
    <source>
        <dbReference type="ARBA" id="ARBA00023136"/>
    </source>
</evidence>
<reference evidence="10" key="2">
    <citation type="submission" date="2020-09" db="EMBL/GenBank/DDBJ databases">
        <authorList>
            <person name="Sun Q."/>
            <person name="Zhou Y."/>
        </authorList>
    </citation>
    <scope>NUCLEOTIDE SEQUENCE</scope>
    <source>
        <strain evidence="10">CGMCC 1.15725</strain>
    </source>
</reference>
<dbReference type="SMART" id="SM00382">
    <property type="entry name" value="AAA"/>
    <property type="match status" value="1"/>
</dbReference>
<evidence type="ECO:0000313" key="10">
    <source>
        <dbReference type="EMBL" id="GGF25634.1"/>
    </source>
</evidence>
<dbReference type="InterPro" id="IPR003439">
    <property type="entry name" value="ABC_transporter-like_ATP-bd"/>
</dbReference>
<comment type="caution">
    <text evidence="10">The sequence shown here is derived from an EMBL/GenBank/DDBJ whole genome shotgun (WGS) entry which is preliminary data.</text>
</comment>
<evidence type="ECO:0000256" key="5">
    <source>
        <dbReference type="ARBA" id="ARBA00022840"/>
    </source>
</evidence>
<dbReference type="SUPFAM" id="SSF52540">
    <property type="entry name" value="P-loop containing nucleoside triphosphate hydrolases"/>
    <property type="match status" value="1"/>
</dbReference>
<keyword evidence="10" id="KW-0378">Hydrolase</keyword>
<accession>A0A8J3E2Y7</accession>
<keyword evidence="4" id="KW-0547">Nucleotide-binding</keyword>
<dbReference type="InterPro" id="IPR032823">
    <property type="entry name" value="BCA_ABC_TP_C"/>
</dbReference>
<dbReference type="InterPro" id="IPR001851">
    <property type="entry name" value="ABC_transp_permease"/>
</dbReference>
<evidence type="ECO:0000256" key="3">
    <source>
        <dbReference type="ARBA" id="ARBA00022692"/>
    </source>
</evidence>
<gene>
    <name evidence="10" type="ORF">GCM10011611_34650</name>
</gene>
<dbReference type="InterPro" id="IPR003593">
    <property type="entry name" value="AAA+_ATPase"/>
</dbReference>
<keyword evidence="11" id="KW-1185">Reference proteome</keyword>
<keyword evidence="6 8" id="KW-1133">Transmembrane helix</keyword>
<dbReference type="AlphaFoldDB" id="A0A8J3E2Y7"/>
<protein>
    <submittedName>
        <fullName evidence="10">Metal-dependent hydrolase</fullName>
    </submittedName>
</protein>
<feature type="transmembrane region" description="Helical" evidence="8">
    <location>
        <begin position="7"/>
        <end position="27"/>
    </location>
</feature>
<evidence type="ECO:0000256" key="4">
    <source>
        <dbReference type="ARBA" id="ARBA00022741"/>
    </source>
</evidence>
<feature type="domain" description="ABC transporter" evidence="9">
    <location>
        <begin position="328"/>
        <end position="563"/>
    </location>
</feature>